<comment type="cofactor">
    <cofactor evidence="2">
        <name>Zn(2+)</name>
        <dbReference type="ChEBI" id="CHEBI:29105"/>
    </cofactor>
</comment>
<dbReference type="RefSeq" id="WP_378261581.1">
    <property type="nucleotide sequence ID" value="NZ_JBHSIT010000011.1"/>
</dbReference>
<feature type="signal peptide" evidence="14">
    <location>
        <begin position="1"/>
        <end position="27"/>
    </location>
</feature>
<feature type="chain" id="PRO_5045377782" description="microbial collagenase" evidence="14">
    <location>
        <begin position="28"/>
        <end position="782"/>
    </location>
</feature>
<accession>A0ABV9U8A1</accession>
<dbReference type="Proteomes" id="UP001595872">
    <property type="component" value="Unassembled WGS sequence"/>
</dbReference>
<evidence type="ECO:0000256" key="1">
    <source>
        <dbReference type="ARBA" id="ARBA00000424"/>
    </source>
</evidence>
<keyword evidence="5" id="KW-0964">Secreted</keyword>
<evidence type="ECO:0000256" key="9">
    <source>
        <dbReference type="ARBA" id="ARBA00022801"/>
    </source>
</evidence>
<dbReference type="Gene3D" id="2.60.120.380">
    <property type="match status" value="1"/>
</dbReference>
<keyword evidence="7" id="KW-0479">Metal-binding</keyword>
<feature type="compositionally biased region" description="Low complexity" evidence="13">
    <location>
        <begin position="22"/>
        <end position="73"/>
    </location>
</feature>
<evidence type="ECO:0000313" key="17">
    <source>
        <dbReference type="EMBL" id="MFC4912041.1"/>
    </source>
</evidence>
<dbReference type="Gene3D" id="1.10.390.20">
    <property type="match status" value="1"/>
</dbReference>
<dbReference type="EC" id="3.4.24.3" evidence="4"/>
<dbReference type="EMBL" id="JBHSIT010000011">
    <property type="protein sequence ID" value="MFC4912041.1"/>
    <property type="molecule type" value="Genomic_DNA"/>
</dbReference>
<evidence type="ECO:0000259" key="15">
    <source>
        <dbReference type="Pfam" id="PF04151"/>
    </source>
</evidence>
<evidence type="ECO:0000256" key="14">
    <source>
        <dbReference type="SAM" id="SignalP"/>
    </source>
</evidence>
<dbReference type="GO" id="GO:0004222">
    <property type="term" value="F:metalloendopeptidase activity"/>
    <property type="evidence" value="ECO:0007669"/>
    <property type="project" value="UniProtKB-EC"/>
</dbReference>
<keyword evidence="10" id="KW-0862">Zinc</keyword>
<dbReference type="PANTHER" id="PTHR13062:SF9">
    <property type="entry name" value="MICROBIAL COLLAGENASE"/>
    <property type="match status" value="1"/>
</dbReference>
<evidence type="ECO:0000256" key="6">
    <source>
        <dbReference type="ARBA" id="ARBA00022670"/>
    </source>
</evidence>
<dbReference type="PANTHER" id="PTHR13062">
    <property type="entry name" value="COLLAGENASE"/>
    <property type="match status" value="1"/>
</dbReference>
<keyword evidence="11" id="KW-0482">Metalloprotease</keyword>
<dbReference type="InterPro" id="IPR007280">
    <property type="entry name" value="Peptidase_C_arc/bac"/>
</dbReference>
<name>A0ABV9U8A1_9ACTN</name>
<sequence length="782" mass="84334">MSPRRWATTLLVTVALAAGGAGAPALAAPRDTAPAKQPTANQPAAKQPAAHQPVANRPAAHQPAAKPSAAKPSTTEPPTAKDREISGPTRLVQPDGVNVKKSAKLRAPLTPSIARAPKKLLKAPAAAASCAVSDFTGNTGTALVNAVKRASVDCVNSLFSITGQDQYGAFREAQMVTIANALRADAASYNGTNATSTEQLVLFLRAGYYVQYYNPGTVGQYTKTLATATEGALDAFYANSATATVSDANGEILGEAVVLIDSASENARYLYVVKRLLSAYNSAYDANWYMRNAVNDVFTVLFRGQWVTGYPEAVQADPSIVDAVYAFARDHKSLLGTDSAFLDVNAGGETARFVQYAALQGKVRPLIKNLLDGSSITGTTAPLWVRVADVTNGYDQADCSYYGTCDLPDRVKSAVLTKNYTCSPNVLHIVAQAVTSDEANAACASMLNQNAYFHNLVKDNGTPVANDYNSNMEVVVFASPQDYQTYAGVIFGIDTDNGGMYLEGDPSSKANQPRFIAYQRPDDNGFAARIWNLNHEYTHYLDGRYDQYGDFTASTVKPDIWWVEGVAEYVSYSYRNLTYTDALNEAPKHTYSLSTLFDTTYDNTNVNRTYHWGYLAVRFMFEKHPADVTKLLGYYRAGDYSAAYTFTKSLNYDGEFTTWLDSVSGGGTTPTYPTCDGTDTRVLGKDCQRANISATSGNYAYFYVYVPAGTTSMTITTSGGTGNADLYFNPSAWATTTAYAAKSTQPGNTETLTVTNLRPGTYNYISLYATTSFTGATISTHF</sequence>
<keyword evidence="6" id="KW-0645">Protease</keyword>
<evidence type="ECO:0000256" key="4">
    <source>
        <dbReference type="ARBA" id="ARBA00012653"/>
    </source>
</evidence>
<evidence type="ECO:0000256" key="13">
    <source>
        <dbReference type="SAM" id="MobiDB-lite"/>
    </source>
</evidence>
<evidence type="ECO:0000256" key="3">
    <source>
        <dbReference type="ARBA" id="ARBA00004613"/>
    </source>
</evidence>
<dbReference type="InterPro" id="IPR002169">
    <property type="entry name" value="Peptidase_M9A/M9B"/>
</dbReference>
<dbReference type="Pfam" id="PF01752">
    <property type="entry name" value="Peptidase_M9"/>
    <property type="match status" value="1"/>
</dbReference>
<proteinExistence type="predicted"/>
<organism evidence="17 18">
    <name type="scientific">Actinomadura gamaensis</name>
    <dbReference type="NCBI Taxonomy" id="1763541"/>
    <lineage>
        <taxon>Bacteria</taxon>
        <taxon>Bacillati</taxon>
        <taxon>Actinomycetota</taxon>
        <taxon>Actinomycetes</taxon>
        <taxon>Streptosporangiales</taxon>
        <taxon>Thermomonosporaceae</taxon>
        <taxon>Actinomadura</taxon>
    </lineage>
</organism>
<reference evidence="18" key="1">
    <citation type="journal article" date="2019" name="Int. J. Syst. Evol. Microbiol.">
        <title>The Global Catalogue of Microorganisms (GCM) 10K type strain sequencing project: providing services to taxonomists for standard genome sequencing and annotation.</title>
        <authorList>
            <consortium name="The Broad Institute Genomics Platform"/>
            <consortium name="The Broad Institute Genome Sequencing Center for Infectious Disease"/>
            <person name="Wu L."/>
            <person name="Ma J."/>
        </authorList>
    </citation>
    <scope>NUCLEOTIDE SEQUENCE [LARGE SCALE GENOMIC DNA]</scope>
    <source>
        <strain evidence="18">KLKA75</strain>
    </source>
</reference>
<evidence type="ECO:0000256" key="2">
    <source>
        <dbReference type="ARBA" id="ARBA00001947"/>
    </source>
</evidence>
<evidence type="ECO:0000313" key="18">
    <source>
        <dbReference type="Proteomes" id="UP001595872"/>
    </source>
</evidence>
<feature type="domain" description="Peptidase M9 collagenase N-terminal" evidence="16">
    <location>
        <begin position="130"/>
        <end position="310"/>
    </location>
</feature>
<dbReference type="Pfam" id="PF08453">
    <property type="entry name" value="Peptidase_M9_N"/>
    <property type="match status" value="1"/>
</dbReference>
<evidence type="ECO:0000256" key="12">
    <source>
        <dbReference type="ARBA" id="ARBA00023145"/>
    </source>
</evidence>
<keyword evidence="12" id="KW-0865">Zymogen</keyword>
<dbReference type="InterPro" id="IPR013661">
    <property type="entry name" value="Peptidase_M9_N_dom"/>
</dbReference>
<evidence type="ECO:0000256" key="5">
    <source>
        <dbReference type="ARBA" id="ARBA00022525"/>
    </source>
</evidence>
<evidence type="ECO:0000256" key="10">
    <source>
        <dbReference type="ARBA" id="ARBA00022833"/>
    </source>
</evidence>
<keyword evidence="8 14" id="KW-0732">Signal</keyword>
<protein>
    <recommendedName>
        <fullName evidence="4">microbial collagenase</fullName>
        <ecNumber evidence="4">3.4.24.3</ecNumber>
    </recommendedName>
</protein>
<feature type="domain" description="Peptidase C-terminal archaeal/bacterial" evidence="15">
    <location>
        <begin position="699"/>
        <end position="769"/>
    </location>
</feature>
<evidence type="ECO:0000259" key="16">
    <source>
        <dbReference type="Pfam" id="PF08453"/>
    </source>
</evidence>
<keyword evidence="9 17" id="KW-0378">Hydrolase</keyword>
<dbReference type="Gene3D" id="3.40.30.160">
    <property type="entry name" value="Collagenase ColT, N-terminal domain"/>
    <property type="match status" value="1"/>
</dbReference>
<comment type="subcellular location">
    <subcellularLocation>
        <location evidence="3">Secreted</location>
    </subcellularLocation>
</comment>
<feature type="region of interest" description="Disordered" evidence="13">
    <location>
        <begin position="22"/>
        <end position="103"/>
    </location>
</feature>
<evidence type="ECO:0000256" key="7">
    <source>
        <dbReference type="ARBA" id="ARBA00022723"/>
    </source>
</evidence>
<evidence type="ECO:0000256" key="11">
    <source>
        <dbReference type="ARBA" id="ARBA00023049"/>
    </source>
</evidence>
<gene>
    <name evidence="17" type="ORF">ACFPCY_32385</name>
</gene>
<evidence type="ECO:0000256" key="8">
    <source>
        <dbReference type="ARBA" id="ARBA00022729"/>
    </source>
</evidence>
<dbReference type="Pfam" id="PF04151">
    <property type="entry name" value="PPC"/>
    <property type="match status" value="1"/>
</dbReference>
<comment type="catalytic activity">
    <reaction evidence="1">
        <text>Digestion of native collagen in the triple helical region at Xaa-|-Gly bonds. With synthetic peptides, a preference is shown for Gly at P3 and P1', Pro and Ala at P2 and P2', and hydroxyproline, Ala or Arg at P3'.</text>
        <dbReference type="EC" id="3.4.24.3"/>
    </reaction>
</comment>
<dbReference type="PRINTS" id="PR00931">
    <property type="entry name" value="MICOLLPTASE"/>
</dbReference>
<comment type="caution">
    <text evidence="17">The sequence shown here is derived from an EMBL/GenBank/DDBJ whole genome shotgun (WGS) entry which is preliminary data.</text>
</comment>
<keyword evidence="18" id="KW-1185">Reference proteome</keyword>